<evidence type="ECO:0000256" key="1">
    <source>
        <dbReference type="SAM" id="MobiDB-lite"/>
    </source>
</evidence>
<dbReference type="OrthoDB" id="5855868at2759"/>
<dbReference type="CTD" id="36385116"/>
<evidence type="ECO:0000313" key="5">
    <source>
        <dbReference type="WormBase" id="SRAE_X000204400"/>
    </source>
</evidence>
<name>A0A090KSD3_STRRB</name>
<evidence type="ECO:0000313" key="4">
    <source>
        <dbReference type="WBParaSite" id="SRAE_X000204400.1"/>
    </source>
</evidence>
<reference evidence="4" key="3">
    <citation type="submission" date="2020-12" db="UniProtKB">
        <authorList>
            <consortium name="WormBaseParasite"/>
        </authorList>
    </citation>
    <scope>IDENTIFICATION</scope>
</reference>
<sequence>MRARSDSAIIRARYSSEVSGVNRFRHFHTPIILSDRQKNKSDMSSLYENLPLLEKKIKKNSRVLLEIAKPCQECSETSQKVSNSHLPCLILHPKNKHISRDKIAVASDINSYDYTYKIKSTTKKLHSSSNIILSEDSFGSSRTLPNASDYESGISKSSSFSNNSSLLSPNSIFTSMEKNSYKLFDNSTNSSLYSKVSKPDGLLKVSNIRNIPTNQSFLPASNNGVIPRRLNLLSNNLSYTNNEGLSIDKAQSKPLLTKQSKRKLKNLKNDMKSFSSDNLTAINDIKDYQFERDDNIVNYKMKKKNLVEIGTQTDKVRFKKDKNGLKKKKKQSKTNMSMTTSDSGIQTEVSSIIQITKASQTSLNPPQDNHFKTDVDYADEYYQLDLFNEFTKALSETIDCDSSKNLAHNILASIKEKGEAWKYAKKFVSTILIPQSVSLANKAQYNNKM</sequence>
<dbReference type="GeneID" id="36385116"/>
<dbReference type="RefSeq" id="XP_024499515.1">
    <property type="nucleotide sequence ID" value="XM_024643340.1"/>
</dbReference>
<reference evidence="3" key="2">
    <citation type="submission" date="2014-09" db="EMBL/GenBank/DDBJ databases">
        <authorList>
            <person name="Martin A.A."/>
        </authorList>
    </citation>
    <scope>NUCLEOTIDE SEQUENCE</scope>
    <source>
        <strain evidence="3">ED321</strain>
    </source>
</reference>
<evidence type="ECO:0000313" key="3">
    <source>
        <dbReference type="Proteomes" id="UP000035682"/>
    </source>
</evidence>
<dbReference type="WBParaSite" id="SRAE_X000204400.1">
    <property type="protein sequence ID" value="SRAE_X000204400.1"/>
    <property type="gene ID" value="WBGene00267622"/>
</dbReference>
<dbReference type="AlphaFoldDB" id="A0A090KSD3"/>
<reference evidence="2" key="1">
    <citation type="submission" date="2014-09" db="EMBL/GenBank/DDBJ databases">
        <authorList>
            <person name="Aslett A.Martin."/>
        </authorList>
    </citation>
    <scope>NUCLEOTIDE SEQUENCE</scope>
    <source>
        <strain evidence="2">ED321 Heterogonic</strain>
    </source>
</reference>
<gene>
    <name evidence="2 4 5" type="ORF">SRAE_X000204400</name>
</gene>
<dbReference type="EMBL" id="LN609398">
    <property type="protein sequence ID" value="CEF60306.1"/>
    <property type="molecule type" value="Genomic_DNA"/>
</dbReference>
<dbReference type="WormBase" id="SRAE_X000204400">
    <property type="protein sequence ID" value="SRP01366"/>
    <property type="gene ID" value="WBGene00267622"/>
</dbReference>
<evidence type="ECO:0000313" key="2">
    <source>
        <dbReference type="EMBL" id="CEF60306.1"/>
    </source>
</evidence>
<protein>
    <submittedName>
        <fullName evidence="2 4">Uncharacterized protein</fullName>
    </submittedName>
</protein>
<dbReference type="Proteomes" id="UP000035682">
    <property type="component" value="Unplaced"/>
</dbReference>
<organism evidence="2">
    <name type="scientific">Strongyloides ratti</name>
    <name type="common">Parasitic roundworm</name>
    <dbReference type="NCBI Taxonomy" id="34506"/>
    <lineage>
        <taxon>Eukaryota</taxon>
        <taxon>Metazoa</taxon>
        <taxon>Ecdysozoa</taxon>
        <taxon>Nematoda</taxon>
        <taxon>Chromadorea</taxon>
        <taxon>Rhabditida</taxon>
        <taxon>Tylenchina</taxon>
        <taxon>Panagrolaimomorpha</taxon>
        <taxon>Strongyloidoidea</taxon>
        <taxon>Strongyloididae</taxon>
        <taxon>Strongyloides</taxon>
    </lineage>
</organism>
<accession>A0A090KSD3</accession>
<keyword evidence="3" id="KW-1185">Reference proteome</keyword>
<feature type="region of interest" description="Disordered" evidence="1">
    <location>
        <begin position="320"/>
        <end position="341"/>
    </location>
</feature>
<feature type="compositionally biased region" description="Basic residues" evidence="1">
    <location>
        <begin position="320"/>
        <end position="332"/>
    </location>
</feature>
<proteinExistence type="predicted"/>